<dbReference type="InterPro" id="IPR024077">
    <property type="entry name" value="Neurolysin/TOP_dom2"/>
</dbReference>
<keyword evidence="6 9" id="KW-0482">Metalloprotease</keyword>
<protein>
    <recommendedName>
        <fullName evidence="8">oligopeptidase A</fullName>
        <ecNumber evidence="8">3.4.24.70</ecNumber>
    </recommendedName>
</protein>
<dbReference type="Gene3D" id="1.10.1370.40">
    <property type="match status" value="1"/>
</dbReference>
<organism evidence="13 14">
    <name type="scientific">Stephanodiscus triporus</name>
    <dbReference type="NCBI Taxonomy" id="2934178"/>
    <lineage>
        <taxon>Eukaryota</taxon>
        <taxon>Sar</taxon>
        <taxon>Stramenopiles</taxon>
        <taxon>Ochrophyta</taxon>
        <taxon>Bacillariophyta</taxon>
        <taxon>Coscinodiscophyceae</taxon>
        <taxon>Thalassiosirophycidae</taxon>
        <taxon>Stephanodiscales</taxon>
        <taxon>Stephanodiscaceae</taxon>
        <taxon>Stephanodiscus</taxon>
    </lineage>
</organism>
<dbReference type="PANTHER" id="PTHR11804:SF83">
    <property type="entry name" value="LD37516P"/>
    <property type="match status" value="1"/>
</dbReference>
<feature type="domain" description="Oligopeptidase A N-terminal" evidence="12">
    <location>
        <begin position="168"/>
        <end position="260"/>
    </location>
</feature>
<dbReference type="FunFam" id="3.40.390.10:FF:000009">
    <property type="entry name" value="Oligopeptidase A"/>
    <property type="match status" value="1"/>
</dbReference>
<keyword evidence="14" id="KW-1185">Reference proteome</keyword>
<feature type="compositionally biased region" description="Basic and acidic residues" evidence="10">
    <location>
        <begin position="391"/>
        <end position="410"/>
    </location>
</feature>
<keyword evidence="4 9" id="KW-0378">Hydrolase</keyword>
<evidence type="ECO:0000256" key="3">
    <source>
        <dbReference type="ARBA" id="ARBA00022723"/>
    </source>
</evidence>
<dbReference type="GO" id="GO:0004222">
    <property type="term" value="F:metalloendopeptidase activity"/>
    <property type="evidence" value="ECO:0007669"/>
    <property type="project" value="UniProtKB-EC"/>
</dbReference>
<evidence type="ECO:0000256" key="8">
    <source>
        <dbReference type="ARBA" id="ARBA00026100"/>
    </source>
</evidence>
<evidence type="ECO:0000256" key="4">
    <source>
        <dbReference type="ARBA" id="ARBA00022801"/>
    </source>
</evidence>
<evidence type="ECO:0000259" key="11">
    <source>
        <dbReference type="Pfam" id="PF01432"/>
    </source>
</evidence>
<feature type="region of interest" description="Disordered" evidence="10">
    <location>
        <begin position="391"/>
        <end position="411"/>
    </location>
</feature>
<dbReference type="SUPFAM" id="SSF55486">
    <property type="entry name" value="Metalloproteases ('zincins'), catalytic domain"/>
    <property type="match status" value="1"/>
</dbReference>
<comment type="catalytic activity">
    <reaction evidence="7">
        <text>Hydrolysis of oligopeptides, with broad specificity. Gly or Ala commonly occur as P1 or P1' residues, but more distant residues are also important, as is shown by the fact that Z-Gly-Pro-Gly-|-Gly-Pro-Ala is cleaved, but not Z-(Gly)(5).</text>
        <dbReference type="EC" id="3.4.24.70"/>
    </reaction>
</comment>
<name>A0ABD3MLQ5_9STRA</name>
<evidence type="ECO:0000256" key="6">
    <source>
        <dbReference type="ARBA" id="ARBA00023049"/>
    </source>
</evidence>
<evidence type="ECO:0000256" key="2">
    <source>
        <dbReference type="ARBA" id="ARBA00022670"/>
    </source>
</evidence>
<dbReference type="PANTHER" id="PTHR11804">
    <property type="entry name" value="PROTEASE M3 THIMET OLIGOPEPTIDASE-RELATED"/>
    <property type="match status" value="1"/>
</dbReference>
<comment type="cofactor">
    <cofactor evidence="9">
        <name>Zn(2+)</name>
        <dbReference type="ChEBI" id="CHEBI:29105"/>
    </cofactor>
    <text evidence="9">Binds 1 zinc ion.</text>
</comment>
<dbReference type="InterPro" id="IPR034005">
    <property type="entry name" value="M3A_DCP"/>
</dbReference>
<gene>
    <name evidence="13" type="ORF">ACHAW5_008469</name>
</gene>
<feature type="domain" description="Peptidase M3A/M3B catalytic" evidence="11">
    <location>
        <begin position="406"/>
        <end position="848"/>
    </location>
</feature>
<evidence type="ECO:0000313" key="13">
    <source>
        <dbReference type="EMBL" id="KAL3764853.1"/>
    </source>
</evidence>
<dbReference type="AlphaFoldDB" id="A0ABD3MLQ5"/>
<dbReference type="GO" id="GO:0005829">
    <property type="term" value="C:cytosol"/>
    <property type="evidence" value="ECO:0007669"/>
    <property type="project" value="UniProtKB-ARBA"/>
</dbReference>
<dbReference type="Proteomes" id="UP001530315">
    <property type="component" value="Unassembled WGS sequence"/>
</dbReference>
<evidence type="ECO:0000256" key="10">
    <source>
        <dbReference type="SAM" id="MobiDB-lite"/>
    </source>
</evidence>
<dbReference type="EC" id="3.4.24.70" evidence="8"/>
<dbReference type="InterPro" id="IPR045090">
    <property type="entry name" value="Pept_M3A_M3B"/>
</dbReference>
<evidence type="ECO:0000313" key="14">
    <source>
        <dbReference type="Proteomes" id="UP001530315"/>
    </source>
</evidence>
<evidence type="ECO:0000256" key="1">
    <source>
        <dbReference type="ARBA" id="ARBA00006040"/>
    </source>
</evidence>
<sequence>MKVSPVALAFTVLASRNASPIRAFSNAASVLLQSSTTSSSAAAADGRKGRLVAACPSTAAAAATARAMSSTAVSTPTSSAASPPANPLLECTGLPKFSVIEPSQLTPAVTAILEKLEADFAALEAKMGEGGEEVMGYEDVLPVVEKMQHPLGARRADFIRRRACIPGYAWGIASHLNGVKNGDELRAAYEENQPKIVQANMKFSQSKPLYNALLRVQRGWEAADGGEAKADDDDFATAQRRRAVENSIRSMKLGGVGFEEGSPEQARYKEIKMRQAELSTAFSNNVLDATKAFGLDVTSPADVEGVPESAAAMWAQAYQQHLIKECKDDEDKKKALEEAKVDAAAGPWRITLDGPSYIAAMQHLPNRALRREVYLGYMTRASEFTVEKLEKMDEEKKKDVDEKERKDKPGKNNVPIIKEILKNKKELSGLLGFANYAEMSLASKMAPDVASVAKLSNLILEKALPAAEKELSAATALAREVGGDEYSESNLEKLMPWDTSFWIERLKEKTFDLKEEDLRPYFALDAVLKGMFKLIERIFDIEVREANGKAEVWHPDVQFFELYDKQSGEHVASFFLDPYSRPADKRGGAWMADCLGKSDALGIDVPVAYLTCNGSPPVGDKPSLMTFREVETLFHETGHGLQHMLTRATVGDVAGINGVEWDAVELPSQFMENWCYDKPTVYGFAKHYETGEALPDEMFEKLLQQKTFGAGMMACRQLLFGMLDMELHSKFDPDGDETIFDVHRKMADIYTPYSKPVDEDRFLCGFSHIFAGGYSAGYYSYKWAEVMSADAFGAFEEVGLDNEDAVREVGRKFRDTVLSLGGGVAPMDVFKRFRGREPSPEALLRHNGLA</sequence>
<comment type="similarity">
    <text evidence="1 9">Belongs to the peptidase M3 family.</text>
</comment>
<keyword evidence="5 9" id="KW-0862">Zinc</keyword>
<dbReference type="CDD" id="cd06456">
    <property type="entry name" value="M3A_DCP"/>
    <property type="match status" value="1"/>
</dbReference>
<dbReference type="GO" id="GO:0006508">
    <property type="term" value="P:proteolysis"/>
    <property type="evidence" value="ECO:0007669"/>
    <property type="project" value="UniProtKB-KW"/>
</dbReference>
<evidence type="ECO:0000259" key="12">
    <source>
        <dbReference type="Pfam" id="PF19310"/>
    </source>
</evidence>
<dbReference type="InterPro" id="IPR024079">
    <property type="entry name" value="MetalloPept_cat_dom_sf"/>
</dbReference>
<reference evidence="13 14" key="1">
    <citation type="submission" date="2024-10" db="EMBL/GenBank/DDBJ databases">
        <title>Updated reference genomes for cyclostephanoid diatoms.</title>
        <authorList>
            <person name="Roberts W.R."/>
            <person name="Alverson A.J."/>
        </authorList>
    </citation>
    <scope>NUCLEOTIDE SEQUENCE [LARGE SCALE GENOMIC DNA]</scope>
    <source>
        <strain evidence="13 14">AJA276-08</strain>
    </source>
</reference>
<proteinExistence type="inferred from homology"/>
<keyword evidence="2 9" id="KW-0645">Protease</keyword>
<dbReference type="GO" id="GO:0046872">
    <property type="term" value="F:metal ion binding"/>
    <property type="evidence" value="ECO:0007669"/>
    <property type="project" value="UniProtKB-UniRule"/>
</dbReference>
<evidence type="ECO:0000256" key="9">
    <source>
        <dbReference type="RuleBase" id="RU003435"/>
    </source>
</evidence>
<evidence type="ECO:0000256" key="5">
    <source>
        <dbReference type="ARBA" id="ARBA00022833"/>
    </source>
</evidence>
<dbReference type="InterPro" id="IPR045666">
    <property type="entry name" value="OpdA_N"/>
</dbReference>
<accession>A0ABD3MLQ5</accession>
<comment type="caution">
    <text evidence="13">The sequence shown here is derived from an EMBL/GenBank/DDBJ whole genome shotgun (WGS) entry which is preliminary data.</text>
</comment>
<dbReference type="Pfam" id="PF01432">
    <property type="entry name" value="Peptidase_M3"/>
    <property type="match status" value="1"/>
</dbReference>
<keyword evidence="3 9" id="KW-0479">Metal-binding</keyword>
<dbReference type="Gene3D" id="1.10.1370.10">
    <property type="entry name" value="Neurolysin, domain 3"/>
    <property type="match status" value="1"/>
</dbReference>
<dbReference type="InterPro" id="IPR001567">
    <property type="entry name" value="Pept_M3A_M3B_dom"/>
</dbReference>
<dbReference type="Gene3D" id="3.40.390.10">
    <property type="entry name" value="Collagenase (Catalytic Domain)"/>
    <property type="match status" value="1"/>
</dbReference>
<dbReference type="Pfam" id="PF19310">
    <property type="entry name" value="TOP_N"/>
    <property type="match status" value="1"/>
</dbReference>
<evidence type="ECO:0000256" key="7">
    <source>
        <dbReference type="ARBA" id="ARBA00024603"/>
    </source>
</evidence>
<dbReference type="EMBL" id="JALLAZ020001763">
    <property type="protein sequence ID" value="KAL3764853.1"/>
    <property type="molecule type" value="Genomic_DNA"/>
</dbReference>